<dbReference type="Gene3D" id="3.90.550.10">
    <property type="entry name" value="Spore Coat Polysaccharide Biosynthesis Protein SpsA, Chain A"/>
    <property type="match status" value="1"/>
</dbReference>
<dbReference type="EMBL" id="CP041616">
    <property type="protein sequence ID" value="QDO87112.1"/>
    <property type="molecule type" value="Genomic_DNA"/>
</dbReference>
<dbReference type="PANTHER" id="PTHR43685">
    <property type="entry name" value="GLYCOSYLTRANSFERASE"/>
    <property type="match status" value="1"/>
</dbReference>
<keyword evidence="3" id="KW-1185">Reference proteome</keyword>
<dbReference type="Pfam" id="PF00535">
    <property type="entry name" value="Glycos_transf_2"/>
    <property type="match status" value="1"/>
</dbReference>
<dbReference type="InterPro" id="IPR050834">
    <property type="entry name" value="Glycosyltransf_2"/>
</dbReference>
<keyword evidence="2" id="KW-0808">Transferase</keyword>
<dbReference type="InterPro" id="IPR001173">
    <property type="entry name" value="Glyco_trans_2-like"/>
</dbReference>
<dbReference type="SUPFAM" id="SSF53448">
    <property type="entry name" value="Nucleotide-diphospho-sugar transferases"/>
    <property type="match status" value="1"/>
</dbReference>
<dbReference type="PANTHER" id="PTHR43685:SF11">
    <property type="entry name" value="GLYCOSYLTRANSFERASE TAGX-RELATED"/>
    <property type="match status" value="1"/>
</dbReference>
<feature type="domain" description="Glycosyltransferase 2-like" evidence="1">
    <location>
        <begin position="220"/>
        <end position="327"/>
    </location>
</feature>
<proteinExistence type="predicted"/>
<dbReference type="RefSeq" id="WP_143781770.1">
    <property type="nucleotide sequence ID" value="NZ_CP041616.1"/>
</dbReference>
<dbReference type="InterPro" id="IPR029044">
    <property type="entry name" value="Nucleotide-diphossugar_trans"/>
</dbReference>
<organism evidence="2 3">
    <name type="scientific">Ornithinimicrobium ciconiae</name>
    <dbReference type="NCBI Taxonomy" id="2594265"/>
    <lineage>
        <taxon>Bacteria</taxon>
        <taxon>Bacillati</taxon>
        <taxon>Actinomycetota</taxon>
        <taxon>Actinomycetes</taxon>
        <taxon>Micrococcales</taxon>
        <taxon>Ornithinimicrobiaceae</taxon>
        <taxon>Ornithinimicrobium</taxon>
    </lineage>
</organism>
<evidence type="ECO:0000313" key="3">
    <source>
        <dbReference type="Proteomes" id="UP000315395"/>
    </source>
</evidence>
<dbReference type="GO" id="GO:0016740">
    <property type="term" value="F:transferase activity"/>
    <property type="evidence" value="ECO:0007669"/>
    <property type="project" value="UniProtKB-KW"/>
</dbReference>
<dbReference type="AlphaFoldDB" id="A0A516G6L1"/>
<evidence type="ECO:0000313" key="2">
    <source>
        <dbReference type="EMBL" id="QDO87112.1"/>
    </source>
</evidence>
<protein>
    <submittedName>
        <fullName evidence="2">Glycosyltransferase family 2 protein</fullName>
    </submittedName>
</protein>
<dbReference type="CDD" id="cd00761">
    <property type="entry name" value="Glyco_tranf_GTA_type"/>
    <property type="match status" value="1"/>
</dbReference>
<gene>
    <name evidence="2" type="ORF">FNH13_01215</name>
</gene>
<accession>A0A516G6L1</accession>
<name>A0A516G6L1_9MICO</name>
<sequence>MRHQMPLQRPGAWTTWQLRGNGGDPLTLAHLALRTTSDIALDAVARRATLGRRGATDVVDDPSAPVGSAEDAAALALALAGLGRSQAELAAAAAIYLQLWSRGDVAALAPIHHQGLGQALFLAGRHEELRRALPDLTRLHPQVRHDLEVDLANPHLDGLDPDPAAHARWQDLLGASFVEAGLVPVLVPVGPGQAPGATHLFDRLTAGQVAGTVSDGPLLTVIMPCYRPDEGLLTSIASIRDQSWANLEILVVDDASGLDHEELFARAVALDDRARLIRLQRNGGSYLARNAALPEAKGEFVTFQDADDWSHPRRLEHQVAALHSAPDAPASRSQAVRARDDLTRQWFGYRAVRDNASSLMVRREVLERIGPFVPIRKGADSEYAERLTTLAGPLADTGTPLAITRLRTGSLSRGDFTYQWASPERLLFKGSYRAWHARLVADQDTTHDRSPGSDLSFPVPRSFVRALDSAPDWAQVSVAYLGDFSAAPTPELMARTAQHSSRDQPLPGRTGLWHAEALTTPLHGARSEMHPDWWAAILDSAGQLTPLTRLEDIRVQRLVVLDPRVLLLAGAQECRLQVDRVDVELTPQVCRPDDSGLPVDLLGVADVSRSWWGLSPRWVAAPHLDGTDRAELDELVPGLLTDPAEAEPTPHP</sequence>
<dbReference type="OrthoDB" id="8549922at2"/>
<dbReference type="KEGG" id="orz:FNH13_01215"/>
<evidence type="ECO:0000259" key="1">
    <source>
        <dbReference type="Pfam" id="PF00535"/>
    </source>
</evidence>
<reference evidence="2 3" key="1">
    <citation type="submission" date="2019-07" db="EMBL/GenBank/DDBJ databases">
        <title>complete genome sequencing of Ornithinimicrobium sp. H23M54.</title>
        <authorList>
            <person name="Bae J.-W."/>
            <person name="Lee S.-Y."/>
        </authorList>
    </citation>
    <scope>NUCLEOTIDE SEQUENCE [LARGE SCALE GENOMIC DNA]</scope>
    <source>
        <strain evidence="2 3">H23M54</strain>
    </source>
</reference>
<dbReference type="Proteomes" id="UP000315395">
    <property type="component" value="Chromosome"/>
</dbReference>